<protein>
    <submittedName>
        <fullName evidence="16">Type II secretion system protein GspD</fullName>
    </submittedName>
</protein>
<keyword evidence="17" id="KW-1185">Reference proteome</keyword>
<feature type="chain" id="PRO_5019810456" evidence="12">
    <location>
        <begin position="19"/>
        <end position="714"/>
    </location>
</feature>
<feature type="domain" description="NolW-like" evidence="14">
    <location>
        <begin position="117"/>
        <end position="176"/>
    </location>
</feature>
<dbReference type="InterPro" id="IPR038591">
    <property type="entry name" value="NolW-like_sf"/>
</dbReference>
<keyword evidence="8" id="KW-0472">Membrane</keyword>
<dbReference type="Pfam" id="PF00263">
    <property type="entry name" value="Secretin"/>
    <property type="match status" value="1"/>
</dbReference>
<evidence type="ECO:0000256" key="3">
    <source>
        <dbReference type="ARBA" id="ARBA00022448"/>
    </source>
</evidence>
<feature type="domain" description="Type II/III secretion system secretin-like" evidence="13">
    <location>
        <begin position="470"/>
        <end position="634"/>
    </location>
</feature>
<evidence type="ECO:0000256" key="4">
    <source>
        <dbReference type="ARBA" id="ARBA00022452"/>
    </source>
</evidence>
<dbReference type="InterPro" id="IPR049371">
    <property type="entry name" value="GspD-like_N0"/>
</dbReference>
<dbReference type="InterPro" id="IPR013356">
    <property type="entry name" value="T2SS_GspD"/>
</dbReference>
<dbReference type="GO" id="GO:0009279">
    <property type="term" value="C:cell outer membrane"/>
    <property type="evidence" value="ECO:0007669"/>
    <property type="project" value="UniProtKB-SubCell"/>
</dbReference>
<evidence type="ECO:0000256" key="12">
    <source>
        <dbReference type="SAM" id="SignalP"/>
    </source>
</evidence>
<dbReference type="RefSeq" id="WP_121152304.1">
    <property type="nucleotide sequence ID" value="NZ_CP032829.1"/>
</dbReference>
<evidence type="ECO:0000256" key="9">
    <source>
        <dbReference type="ARBA" id="ARBA00023237"/>
    </source>
</evidence>
<dbReference type="OrthoDB" id="9775455at2"/>
<name>A0A494T8L5_SPHPE</name>
<dbReference type="AlphaFoldDB" id="A0A494T8L5"/>
<comment type="subcellular location">
    <subcellularLocation>
        <location evidence="1 10">Cell outer membrane</location>
    </subcellularLocation>
</comment>
<keyword evidence="6 12" id="KW-0732">Signal</keyword>
<dbReference type="EMBL" id="CP032829">
    <property type="protein sequence ID" value="AYJ85679.1"/>
    <property type="molecule type" value="Genomic_DNA"/>
</dbReference>
<keyword evidence="4" id="KW-1134">Transmembrane beta strand</keyword>
<reference evidence="16 17" key="1">
    <citation type="submission" date="2018-09" db="EMBL/GenBank/DDBJ databases">
        <title>Sphingomonas peninsula sp. nov., isolated from fildes peninsula, Antarctic soil.</title>
        <authorList>
            <person name="Yingchao G."/>
        </authorList>
    </citation>
    <scope>NUCLEOTIDE SEQUENCE [LARGE SCALE GENOMIC DNA]</scope>
    <source>
        <strain evidence="16 17">YZ-8</strain>
    </source>
</reference>
<evidence type="ECO:0000256" key="5">
    <source>
        <dbReference type="ARBA" id="ARBA00022692"/>
    </source>
</evidence>
<evidence type="ECO:0000256" key="2">
    <source>
        <dbReference type="ARBA" id="ARBA00006980"/>
    </source>
</evidence>
<evidence type="ECO:0000256" key="11">
    <source>
        <dbReference type="SAM" id="MobiDB-lite"/>
    </source>
</evidence>
<dbReference type="InterPro" id="IPR004846">
    <property type="entry name" value="T2SS/T3SS_dom"/>
</dbReference>
<dbReference type="Proteomes" id="UP000276254">
    <property type="component" value="Chromosome"/>
</dbReference>
<proteinExistence type="inferred from homology"/>
<dbReference type="Pfam" id="PF21305">
    <property type="entry name" value="type_II_gspD_N0"/>
    <property type="match status" value="1"/>
</dbReference>
<dbReference type="NCBIfam" id="TIGR02517">
    <property type="entry name" value="type_II_gspD"/>
    <property type="match status" value="1"/>
</dbReference>
<dbReference type="Pfam" id="PF03958">
    <property type="entry name" value="Secretin_N"/>
    <property type="match status" value="3"/>
</dbReference>
<dbReference type="PANTHER" id="PTHR30332:SF24">
    <property type="entry name" value="SECRETIN GSPD-RELATED"/>
    <property type="match status" value="1"/>
</dbReference>
<keyword evidence="9" id="KW-0998">Cell outer membrane</keyword>
<sequence length="714" mass="74792">MRRYAALLAIALATAAPAQQVLNLRDADIRAFIQDAARVTGRTFIIDSRVVGKVSVVTDRALSRSEYFEVFLSTLRANGLVAVPTGNGAYRIQPIDTASSQPGRVGSLGASRNSFVTEIFRLRSVDSANVVETIRPLVSKEGSVTANKSGNSLVVADYADNIRRIRSVIGRLDTDSASTRVILLKNAGAREIASSLQTLAGAGADVRGNVTIVAIDSSNSIALRGDPQSVARFTAIAADLDRNAATGSEIRVIFLEHADAEKLLPVLQTLVGQATSVTQHVVSTESRALPGTSAPPAAPIATNGGSSGTTGGGNGRSAAIIARYEGANAIIISASKETQRTLGEVIRQLDSRREQVLVEAIIVEISDTTARKLGIQLLAGGANGGAFTTYSNVVPSIVSIGSALLSNRLSGGTTTTTTVNGTTTTTSSGNTTSEALIQNGLTSLGGATGGTGGFVAPIGNGNYLGAIINAVSQDSTSNLLSTPSVVTLDNQEAKILVGQEIPITTGEALSGNFDNAFRTVQRQNVGIQLEVKPQIGAGGAIKLFLRQEVSSISGPVATNSSDLILNKREIQTTMTVDDGQIMAIGGLLDDNERRTIEKVPLLGDIPVLGELFRSRTKSRGKTNLMVFIRPTILKTASDAQALSARRYATVRNQQLLQNPDSEPSIDELLREYMGVEPPLMPAAIIDPAQPVVVQSTTSTTTISPLPVPPARRKR</sequence>
<dbReference type="KEGG" id="spha:D3Y57_06485"/>
<evidence type="ECO:0000259" key="13">
    <source>
        <dbReference type="Pfam" id="PF00263"/>
    </source>
</evidence>
<organism evidence="16 17">
    <name type="scientific">Sphingomonas paeninsulae</name>
    <dbReference type="NCBI Taxonomy" id="2319844"/>
    <lineage>
        <taxon>Bacteria</taxon>
        <taxon>Pseudomonadati</taxon>
        <taxon>Pseudomonadota</taxon>
        <taxon>Alphaproteobacteria</taxon>
        <taxon>Sphingomonadales</taxon>
        <taxon>Sphingomonadaceae</taxon>
        <taxon>Sphingomonas</taxon>
    </lineage>
</organism>
<dbReference type="PANTHER" id="PTHR30332">
    <property type="entry name" value="PROBABLE GENERAL SECRETION PATHWAY PROTEIN D"/>
    <property type="match status" value="1"/>
</dbReference>
<evidence type="ECO:0000259" key="14">
    <source>
        <dbReference type="Pfam" id="PF03958"/>
    </source>
</evidence>
<evidence type="ECO:0000259" key="15">
    <source>
        <dbReference type="Pfam" id="PF21305"/>
    </source>
</evidence>
<evidence type="ECO:0000256" key="6">
    <source>
        <dbReference type="ARBA" id="ARBA00022729"/>
    </source>
</evidence>
<gene>
    <name evidence="16" type="primary">gspD</name>
    <name evidence="16" type="ORF">D3Y57_06485</name>
</gene>
<keyword evidence="7" id="KW-0653">Protein transport</keyword>
<evidence type="ECO:0000256" key="7">
    <source>
        <dbReference type="ARBA" id="ARBA00022927"/>
    </source>
</evidence>
<evidence type="ECO:0000256" key="10">
    <source>
        <dbReference type="RuleBase" id="RU004004"/>
    </source>
</evidence>
<dbReference type="GO" id="GO:0015628">
    <property type="term" value="P:protein secretion by the type II secretion system"/>
    <property type="evidence" value="ECO:0007669"/>
    <property type="project" value="InterPro"/>
</dbReference>
<dbReference type="PRINTS" id="PR00811">
    <property type="entry name" value="BCTERIALGSPD"/>
</dbReference>
<evidence type="ECO:0000256" key="8">
    <source>
        <dbReference type="ARBA" id="ARBA00023136"/>
    </source>
</evidence>
<keyword evidence="5" id="KW-0812">Transmembrane</keyword>
<dbReference type="InterPro" id="IPR050810">
    <property type="entry name" value="Bact_Secretion_Sys_Channel"/>
</dbReference>
<feature type="domain" description="GspD-like N0" evidence="15">
    <location>
        <begin position="22"/>
        <end position="92"/>
    </location>
</feature>
<dbReference type="InterPro" id="IPR001775">
    <property type="entry name" value="GspD/PilQ"/>
</dbReference>
<dbReference type="Gene3D" id="3.30.1370.120">
    <property type="match status" value="3"/>
</dbReference>
<keyword evidence="3 10" id="KW-0813">Transport</keyword>
<evidence type="ECO:0000313" key="16">
    <source>
        <dbReference type="EMBL" id="AYJ85679.1"/>
    </source>
</evidence>
<dbReference type="GO" id="GO:0015627">
    <property type="term" value="C:type II protein secretion system complex"/>
    <property type="evidence" value="ECO:0007669"/>
    <property type="project" value="InterPro"/>
</dbReference>
<dbReference type="InterPro" id="IPR005644">
    <property type="entry name" value="NolW-like"/>
</dbReference>
<accession>A0A494T8L5</accession>
<feature type="signal peptide" evidence="12">
    <location>
        <begin position="1"/>
        <end position="18"/>
    </location>
</feature>
<feature type="region of interest" description="Disordered" evidence="11">
    <location>
        <begin position="285"/>
        <end position="314"/>
    </location>
</feature>
<evidence type="ECO:0000313" key="17">
    <source>
        <dbReference type="Proteomes" id="UP000276254"/>
    </source>
</evidence>
<feature type="domain" description="NolW-like" evidence="14">
    <location>
        <begin position="251"/>
        <end position="355"/>
    </location>
</feature>
<evidence type="ECO:0000256" key="1">
    <source>
        <dbReference type="ARBA" id="ARBA00004442"/>
    </source>
</evidence>
<comment type="similarity">
    <text evidence="2">Belongs to the bacterial secretin family. GSP D subfamily.</text>
</comment>
<feature type="domain" description="NolW-like" evidence="14">
    <location>
        <begin position="179"/>
        <end position="244"/>
    </location>
</feature>
<feature type="compositionally biased region" description="Gly residues" evidence="11">
    <location>
        <begin position="305"/>
        <end position="314"/>
    </location>
</feature>